<dbReference type="InterPro" id="IPR031161">
    <property type="entry name" value="Peptidase_M60_dom"/>
</dbReference>
<feature type="compositionally biased region" description="Low complexity" evidence="2">
    <location>
        <begin position="158"/>
        <end position="168"/>
    </location>
</feature>
<dbReference type="EMBL" id="JABANU010000004">
    <property type="protein sequence ID" value="MBI5974486.1"/>
    <property type="molecule type" value="Genomic_DNA"/>
</dbReference>
<evidence type="ECO:0000259" key="3">
    <source>
        <dbReference type="PROSITE" id="PS51723"/>
    </source>
</evidence>
<feature type="domain" description="Peptidase M60" evidence="3">
    <location>
        <begin position="264"/>
        <end position="570"/>
    </location>
</feature>
<dbReference type="NCBIfam" id="NF033510">
    <property type="entry name" value="Ca_tandemer"/>
    <property type="match status" value="6"/>
</dbReference>
<keyword evidence="5" id="KW-1185">Reference proteome</keyword>
<dbReference type="Pfam" id="PF03272">
    <property type="entry name" value="Mucin_bdg"/>
    <property type="match status" value="1"/>
</dbReference>
<feature type="region of interest" description="Disordered" evidence="2">
    <location>
        <begin position="154"/>
        <end position="208"/>
    </location>
</feature>
<dbReference type="NCBIfam" id="TIGR01168">
    <property type="entry name" value="YSIRK_signal"/>
    <property type="match status" value="1"/>
</dbReference>
<comment type="caution">
    <text evidence="4">The sequence shown here is derived from an EMBL/GenBank/DDBJ whole genome shotgun (WGS) entry which is preliminary data.</text>
</comment>
<dbReference type="Gene3D" id="3.40.390.80">
    <property type="entry name" value="Peptidase M60, enhancin-like domain 2"/>
    <property type="match status" value="1"/>
</dbReference>
<dbReference type="InterPro" id="IPR004954">
    <property type="entry name" value="Mucin-bd"/>
</dbReference>
<dbReference type="Pfam" id="PF04650">
    <property type="entry name" value="YSIRK_signal"/>
    <property type="match status" value="1"/>
</dbReference>
<evidence type="ECO:0000256" key="2">
    <source>
        <dbReference type="SAM" id="MobiDB-lite"/>
    </source>
</evidence>
<proteinExistence type="predicted"/>
<name>A0ABS0T6X1_9STAP</name>
<sequence length="1560" mass="169098">MNTRSHHNIGEHKRNKYAIRKFNVGIASVLFGATVLLTMAHDTKAAEIPTLSEQQSSQESTESISNENIDTTTTETTTSTETTENTTSDVVSESASVSSNEVHTTETPSEESVNVTQADTTTDTETDAIVPESGAVNEEAGPEAVQSIINEKKEVASEESQTVESTESSQKETKDLQNQTEPTPPKSDESQPVNERTQHTQPQTNSGFRAATDAVADPNMPAPEAQTKPITVDGINEQVYQKEIPVLAGSREAQTLGMQRGLRQGRESLGIILPENTNLYIRQSRPQNEADLRVSLMTNDGDYNKSATIPKSGEWVSVSTGIESAAFVYLPRGLNQIPLVDFYVENNQMKALPTYRRGQNQEAFETQWVDQDSSYAFVDGTYNAFLIPRVDRDRVLNMKNQQDPQALHNLDEMIDYYDNVIKQYNQWIGLNDDPTSVNFNLGQKYFTTANKNGYGLAYWSWDHMGSNDESMYGYLTKGWIALHEIGHGYDGHLISDPKMPLAEVWNNIFANEYQMNVENKDRGWLYKGDQTGFQKNMQDNVLDPQIHDKFGQYTVEERLDFMTRMVRLTSINGVTEMLQKVREKASEGLLMTDVPAWIGKYWLADRGYNGLAYFDLFNLDTPQYLEDRLNTYNNSYIYPLAMLIENEAERQKYVEKLGLATAYELVKSTDLADTTVTAPATVNLNLNGQQLANGAVVELVDGTTKVAQAVVENGVAVFDNVRAGVYKVVAPLSTTLALPEYAYLIVRENRKNEVTLDYPKIDAPHTALSQRISLIGLSDREFASVTYDPSTKAVTYLQRKGQPHYFFNDEYVHVTIEKQDGTVVYDKSFVGNAEQADLTQTFQMDYGDKITVMHREPGRRFIRRAETEALMTLPKASDKTVTYVLTEQGLMVEGETPTDVAARYTETMQNDVNALIQNMETSPEKDYRTQLYRLVQGVNEVASPDKEALLAQLEPYLDQQTTTPLTVNPIEYDNQTISGQTSNDARVEVTLPSGQVLTTTADSSGAWSMTVPENNRLAWQDTVQVTAYKNGEITSQTVSAEVVDTIRPETPTITPTQAGSRIVKGTAVPNHQVEVSFEDGTKVTTVSQSDGTWSVNVPDHINLFYQYQLVAKTFDEAGNDSYITISNVIDTIRPTQPTVTDTEAGSHIVWGYGETYKDRILVRLPGNQVVTTKVGRNGTWMIGVPWDINLKPGDQIYAYEVDAAGNYSVAGIGNVVDTKAPVKPFVEPITSDSSVVTGQAEPGSTVKVIFPGNTIREVQADTTGKYTVNVPLDLTGGETITVQAIDASNNASEITTVTVTDVTAPEAPTVNEVTSDATSVTGTGEPGSTVTITFPDGTTATGTVGANGSYEVAIPSGVDLNGGEGLQVTTTDVAGNASPSTSTTVVDTTAPEAPTVNEVTSDATSVTGTGEPGSTVTITFPDGTTATGTVGANGSYEVAIPSGVDLNGGEGLQVTTTDVAGNASPSTSTTVVDTTAPEAPTVNEVTSDATSVTGTGEPGSTVTITFPDGTTATGTVGTNGSYEVAIPSGVDLNGGEGLQVTTTDVAGNASPSTSTTVVDT</sequence>
<feature type="region of interest" description="Disordered" evidence="2">
    <location>
        <begin position="48"/>
        <end position="142"/>
    </location>
</feature>
<dbReference type="Proteomes" id="UP000751852">
    <property type="component" value="Unassembled WGS sequence"/>
</dbReference>
<dbReference type="Gene3D" id="2.60.40.10">
    <property type="entry name" value="Immunoglobulins"/>
    <property type="match status" value="6"/>
</dbReference>
<reference evidence="4 5" key="1">
    <citation type="submission" date="2020-04" db="EMBL/GenBank/DDBJ databases">
        <title>Staphylococcus species from domestic dog.</title>
        <authorList>
            <person name="Paterson G.K."/>
        </authorList>
    </citation>
    <scope>NUCLEOTIDE SEQUENCE [LARGE SCALE GENOMIC DNA]</scope>
    <source>
        <strain evidence="4 5">H16/1A</strain>
    </source>
</reference>
<gene>
    <name evidence="4" type="ORF">HHH54_02600</name>
</gene>
<dbReference type="PROSITE" id="PS51723">
    <property type="entry name" value="PEPTIDASE_M60"/>
    <property type="match status" value="1"/>
</dbReference>
<dbReference type="InterPro" id="IPR005877">
    <property type="entry name" value="YSIRK_signal_dom"/>
</dbReference>
<dbReference type="InterPro" id="IPR041498">
    <property type="entry name" value="Big_6"/>
</dbReference>
<feature type="compositionally biased region" description="Polar residues" evidence="2">
    <location>
        <begin position="105"/>
        <end position="118"/>
    </location>
</feature>
<evidence type="ECO:0000256" key="1">
    <source>
        <dbReference type="ARBA" id="ARBA00022729"/>
    </source>
</evidence>
<dbReference type="Pfam" id="PF17936">
    <property type="entry name" value="Big_6"/>
    <property type="match status" value="4"/>
</dbReference>
<feature type="compositionally biased region" description="Polar residues" evidence="2">
    <location>
        <begin position="190"/>
        <end position="207"/>
    </location>
</feature>
<feature type="compositionally biased region" description="Low complexity" evidence="2">
    <location>
        <begin position="52"/>
        <end position="102"/>
    </location>
</feature>
<feature type="non-terminal residue" evidence="4">
    <location>
        <position position="1560"/>
    </location>
</feature>
<dbReference type="SMART" id="SM01276">
    <property type="entry name" value="M60-like"/>
    <property type="match status" value="1"/>
</dbReference>
<accession>A0ABS0T6X1</accession>
<evidence type="ECO:0000313" key="4">
    <source>
        <dbReference type="EMBL" id="MBI5974486.1"/>
    </source>
</evidence>
<protein>
    <submittedName>
        <fullName evidence="4">YSIRK-type signal peptide-containing protein</fullName>
    </submittedName>
</protein>
<dbReference type="InterPro" id="IPR013783">
    <property type="entry name" value="Ig-like_fold"/>
</dbReference>
<keyword evidence="1" id="KW-0732">Signal</keyword>
<organism evidence="4 5">
    <name type="scientific">Staphylococcus canis</name>
    <dbReference type="NCBI Taxonomy" id="2724942"/>
    <lineage>
        <taxon>Bacteria</taxon>
        <taxon>Bacillati</taxon>
        <taxon>Bacillota</taxon>
        <taxon>Bacilli</taxon>
        <taxon>Bacillales</taxon>
        <taxon>Staphylococcaceae</taxon>
        <taxon>Staphylococcus</taxon>
    </lineage>
</organism>
<dbReference type="RefSeq" id="WP_198617274.1">
    <property type="nucleotide sequence ID" value="NZ_JABANU010000004.1"/>
</dbReference>
<evidence type="ECO:0000313" key="5">
    <source>
        <dbReference type="Proteomes" id="UP000751852"/>
    </source>
</evidence>